<sequence>MGVDAQTKTTVSDTFRQIDALRSLRFSAGTAAFRVYGLTMDEEELRHQLAMMSGGRMPNCPASASKGFSSTPLKSSSGKEIPSPTGLEDGVLSDDEDTFSLLSPIYHDSFDSDEEELEPSVAELTSSRLSDHSELSISPVRCELPKTPVKQMFSAAVPPAASPTLSAWEEWLVNKAKEQRLKLEKTAEEEQLLKEKQQQQEMEKEKKKTVVEEKIQEWLQMKREQEKREQLVKQEKEEEETRRRLEKQREIEQKAQQKYKVWLQRKNQEKIEKEKKYMEEAALKEEQEKQRRKVAEAKFKEWLAKANEKSGSGSQSPCSPKSPYDKSYPVPSYYNPVPWKPIHVPPPEISQKKSSGKKPQKQRKKPARF</sequence>
<dbReference type="AlphaFoldDB" id="A0AAV6SY81"/>
<comment type="caution">
    <text evidence="3">The sequence shown here is derived from an EMBL/GenBank/DDBJ whole genome shotgun (WGS) entry which is preliminary data.</text>
</comment>
<feature type="compositionally biased region" description="Low complexity" evidence="1">
    <location>
        <begin position="327"/>
        <end position="342"/>
    </location>
</feature>
<reference evidence="3 4" key="1">
    <citation type="journal article" date="2021" name="Sci. Rep.">
        <title>Chromosome anchoring in Senegalese sole (Solea senegalensis) reveals sex-associated markers and genome rearrangements in flatfish.</title>
        <authorList>
            <person name="Guerrero-Cozar I."/>
            <person name="Gomez-Garrido J."/>
            <person name="Berbel C."/>
            <person name="Martinez-Blanch J.F."/>
            <person name="Alioto T."/>
            <person name="Claros M.G."/>
            <person name="Gagnaire P.A."/>
            <person name="Manchado M."/>
        </authorList>
    </citation>
    <scope>NUCLEOTIDE SEQUENCE [LARGE SCALE GENOMIC DNA]</scope>
    <source>
        <strain evidence="3">Sse05_10M</strain>
    </source>
</reference>
<dbReference type="PANTHER" id="PTHR23247:SF2">
    <property type="entry name" value="COILED-COIL DOMAIN-CONTAINING PROTEIN 34"/>
    <property type="match status" value="1"/>
</dbReference>
<feature type="region of interest" description="Disordered" evidence="1">
    <location>
        <begin position="56"/>
        <end position="94"/>
    </location>
</feature>
<name>A0AAV6SY81_SOLSE</name>
<protein>
    <recommendedName>
        <fullName evidence="2">Coiled-coil domain-containing protein</fullName>
    </recommendedName>
</protein>
<feature type="compositionally biased region" description="Polar residues" evidence="1">
    <location>
        <begin position="66"/>
        <end position="78"/>
    </location>
</feature>
<proteinExistence type="predicted"/>
<dbReference type="InterPro" id="IPR025259">
    <property type="entry name" value="CCDC34/181"/>
</dbReference>
<dbReference type="EMBL" id="JAGKHQ010000002">
    <property type="protein sequence ID" value="KAG7522356.1"/>
    <property type="molecule type" value="Genomic_DNA"/>
</dbReference>
<accession>A0AAV6SY81</accession>
<dbReference type="PANTHER" id="PTHR23247">
    <property type="entry name" value="NY-REN-41 ANTIGEN L15 -RELATED"/>
    <property type="match status" value="1"/>
</dbReference>
<dbReference type="InterPro" id="IPR045323">
    <property type="entry name" value="CCDC34"/>
</dbReference>
<evidence type="ECO:0000259" key="2">
    <source>
        <dbReference type="Pfam" id="PF13904"/>
    </source>
</evidence>
<dbReference type="Pfam" id="PF13904">
    <property type="entry name" value="CCDC34"/>
    <property type="match status" value="1"/>
</dbReference>
<feature type="compositionally biased region" description="Polar residues" evidence="1">
    <location>
        <begin position="309"/>
        <end position="319"/>
    </location>
</feature>
<dbReference type="Proteomes" id="UP000693946">
    <property type="component" value="Linkage Group LG10"/>
</dbReference>
<feature type="compositionally biased region" description="Basic residues" evidence="1">
    <location>
        <begin position="354"/>
        <end position="369"/>
    </location>
</feature>
<feature type="region of interest" description="Disordered" evidence="1">
    <location>
        <begin position="306"/>
        <end position="369"/>
    </location>
</feature>
<evidence type="ECO:0000256" key="1">
    <source>
        <dbReference type="SAM" id="MobiDB-lite"/>
    </source>
</evidence>
<feature type="region of interest" description="Disordered" evidence="1">
    <location>
        <begin position="224"/>
        <end position="250"/>
    </location>
</feature>
<evidence type="ECO:0000313" key="3">
    <source>
        <dbReference type="EMBL" id="KAG7522356.1"/>
    </source>
</evidence>
<evidence type="ECO:0000313" key="4">
    <source>
        <dbReference type="Proteomes" id="UP000693946"/>
    </source>
</evidence>
<keyword evidence="4" id="KW-1185">Reference proteome</keyword>
<feature type="domain" description="Coiled-coil" evidence="2">
    <location>
        <begin position="165"/>
        <end position="339"/>
    </location>
</feature>
<organism evidence="3 4">
    <name type="scientific">Solea senegalensis</name>
    <name type="common">Senegalese sole</name>
    <dbReference type="NCBI Taxonomy" id="28829"/>
    <lineage>
        <taxon>Eukaryota</taxon>
        <taxon>Metazoa</taxon>
        <taxon>Chordata</taxon>
        <taxon>Craniata</taxon>
        <taxon>Vertebrata</taxon>
        <taxon>Euteleostomi</taxon>
        <taxon>Actinopterygii</taxon>
        <taxon>Neopterygii</taxon>
        <taxon>Teleostei</taxon>
        <taxon>Neoteleostei</taxon>
        <taxon>Acanthomorphata</taxon>
        <taxon>Carangaria</taxon>
        <taxon>Pleuronectiformes</taxon>
        <taxon>Pleuronectoidei</taxon>
        <taxon>Soleidae</taxon>
        <taxon>Solea</taxon>
    </lineage>
</organism>
<gene>
    <name evidence="3" type="ORF">JOB18_020481</name>
</gene>